<feature type="domain" description="BTB" evidence="1">
    <location>
        <begin position="45"/>
        <end position="110"/>
    </location>
</feature>
<comment type="caution">
    <text evidence="2">The sequence shown here is derived from an EMBL/GenBank/DDBJ whole genome shotgun (WGS) entry which is preliminary data.</text>
</comment>
<dbReference type="PANTHER" id="PTHR24159">
    <property type="match status" value="1"/>
</dbReference>
<dbReference type="Pfam" id="PF12796">
    <property type="entry name" value="Ank_2"/>
    <property type="match status" value="1"/>
</dbReference>
<gene>
    <name evidence="2" type="ORF">M9Y10_009042</name>
</gene>
<dbReference type="Proteomes" id="UP001470230">
    <property type="component" value="Unassembled WGS sequence"/>
</dbReference>
<sequence>MSICNEVIDLKGLPQKSNDFLSLFKVYSLNPSFREIIKSLKNVPPNFAIIIKNNKYQCHLEIVAAVSNLILKSIQSNPKLNDFSITEDFDDSKFDQFISFLHGENIKITDDNRSYFKFIAKSFQIDNNYFDLDHQNELSLNRFARQFHLTLQDIPKTVILSNEKGKYSVNYLTSLAHSQLLKKSYTSCSDQIQINLSTSEDISEIVEFLNHNSINVNIENFKSIKEIVSELEIVSLNNILETIMSSYKFLMPTYATINLHDTVLELNDTNIDEVHDLLSKSEYYLNSDLHKDLCLAIELAFEYRPRYFENVIKLISMLQNDSFHRSLLKYLNMRLLSFHLSVPFLRSLYDSKNINRDELIELLKTNLDFDDLQLDYSIMSKMTELKNDLLVFFAKEFYELDKDEFIKKVSQNNTFYSANSRKCSDLQEYIDNWDKYEKDVNMHSMPNSLYYAITKDDVDTFQTITSQQSDFNFNQVLKPFLFEKYKELNSNITYIDLAAFYGAVRCFRFLVLQQVDIIKSVRFAVYGGNTEIIRLIEQENGDFSNCFDCSIKYHRNDIFKWLLMNHEIKSLYLTNYRLKIEPAIPVAIESYNNRAFLYFYELGIDNNSQDESISLIGRAVQSLNADAVKLMLATYHVNPDKIHIRLDTPNISLAARSDCLDIVKLLIENGKCQIPKYNKHDPLMIAVKHGFIDIVEYLIPFYKDSINNQYIDSASNEKIKEILLSAKK</sequence>
<reference evidence="2 3" key="1">
    <citation type="submission" date="2024-04" db="EMBL/GenBank/DDBJ databases">
        <title>Tritrichomonas musculus Genome.</title>
        <authorList>
            <person name="Alves-Ferreira E."/>
            <person name="Grigg M."/>
            <person name="Lorenzi H."/>
            <person name="Galac M."/>
        </authorList>
    </citation>
    <scope>NUCLEOTIDE SEQUENCE [LARGE SCALE GENOMIC DNA]</scope>
    <source>
        <strain evidence="2 3">EAF2021</strain>
    </source>
</reference>
<dbReference type="InterPro" id="IPR020683">
    <property type="entry name" value="DUF3447"/>
</dbReference>
<evidence type="ECO:0000259" key="1">
    <source>
        <dbReference type="PROSITE" id="PS50097"/>
    </source>
</evidence>
<dbReference type="Gene3D" id="1.25.40.20">
    <property type="entry name" value="Ankyrin repeat-containing domain"/>
    <property type="match status" value="1"/>
</dbReference>
<dbReference type="InterPro" id="IPR002110">
    <property type="entry name" value="Ankyrin_rpt"/>
</dbReference>
<dbReference type="InterPro" id="IPR036770">
    <property type="entry name" value="Ankyrin_rpt-contain_sf"/>
</dbReference>
<dbReference type="PANTHER" id="PTHR24159:SF5">
    <property type="entry name" value="ANK_REP_REGION DOMAIN-CONTAINING PROTEIN"/>
    <property type="match status" value="1"/>
</dbReference>
<accession>A0ABR2IZQ3</accession>
<keyword evidence="3" id="KW-1185">Reference proteome</keyword>
<name>A0ABR2IZQ3_9EUKA</name>
<dbReference type="EMBL" id="JAPFFF010000014">
    <property type="protein sequence ID" value="KAK8871129.1"/>
    <property type="molecule type" value="Genomic_DNA"/>
</dbReference>
<dbReference type="Pfam" id="PF11929">
    <property type="entry name" value="DUF3447"/>
    <property type="match status" value="1"/>
</dbReference>
<dbReference type="SMART" id="SM00248">
    <property type="entry name" value="ANK"/>
    <property type="match status" value="4"/>
</dbReference>
<organism evidence="2 3">
    <name type="scientific">Tritrichomonas musculus</name>
    <dbReference type="NCBI Taxonomy" id="1915356"/>
    <lineage>
        <taxon>Eukaryota</taxon>
        <taxon>Metamonada</taxon>
        <taxon>Parabasalia</taxon>
        <taxon>Tritrichomonadida</taxon>
        <taxon>Tritrichomonadidae</taxon>
        <taxon>Tritrichomonas</taxon>
    </lineage>
</organism>
<dbReference type="InterPro" id="IPR000210">
    <property type="entry name" value="BTB/POZ_dom"/>
</dbReference>
<protein>
    <recommendedName>
        <fullName evidence="1">BTB domain-containing protein</fullName>
    </recommendedName>
</protein>
<evidence type="ECO:0000313" key="3">
    <source>
        <dbReference type="Proteomes" id="UP001470230"/>
    </source>
</evidence>
<dbReference type="SUPFAM" id="SSF48403">
    <property type="entry name" value="Ankyrin repeat"/>
    <property type="match status" value="1"/>
</dbReference>
<proteinExistence type="predicted"/>
<evidence type="ECO:0000313" key="2">
    <source>
        <dbReference type="EMBL" id="KAK8871129.1"/>
    </source>
</evidence>
<dbReference type="PROSITE" id="PS50097">
    <property type="entry name" value="BTB"/>
    <property type="match status" value="1"/>
</dbReference>